<dbReference type="InterPro" id="IPR027417">
    <property type="entry name" value="P-loop_NTPase"/>
</dbReference>
<protein>
    <submittedName>
        <fullName evidence="1">Uncharacterized protein</fullName>
    </submittedName>
</protein>
<dbReference type="EMBL" id="DRUY01000252">
    <property type="protein sequence ID" value="HHI66367.1"/>
    <property type="molecule type" value="Genomic_DNA"/>
</dbReference>
<dbReference type="Gene3D" id="3.40.50.300">
    <property type="entry name" value="P-loop containing nucleotide triphosphate hydrolases"/>
    <property type="match status" value="1"/>
</dbReference>
<evidence type="ECO:0000313" key="1">
    <source>
        <dbReference type="EMBL" id="HHI66367.1"/>
    </source>
</evidence>
<name>A0A7C5PI09_9BACT</name>
<proteinExistence type="predicted"/>
<dbReference type="AlphaFoldDB" id="A0A7C5PI09"/>
<reference evidence="1" key="1">
    <citation type="journal article" date="2020" name="mSystems">
        <title>Genome- and Community-Level Interaction Insights into Carbon Utilization and Element Cycling Functions of Hydrothermarchaeota in Hydrothermal Sediment.</title>
        <authorList>
            <person name="Zhou Z."/>
            <person name="Liu Y."/>
            <person name="Xu W."/>
            <person name="Pan J."/>
            <person name="Luo Z.H."/>
            <person name="Li M."/>
        </authorList>
    </citation>
    <scope>NUCLEOTIDE SEQUENCE [LARGE SCALE GENOMIC DNA]</scope>
    <source>
        <strain evidence="1">SpSt-1019</strain>
    </source>
</reference>
<organism evidence="1">
    <name type="scientific">Thermodesulfobium narugense</name>
    <dbReference type="NCBI Taxonomy" id="184064"/>
    <lineage>
        <taxon>Bacteria</taxon>
        <taxon>Pseudomonadati</taxon>
        <taxon>Thermodesulfobiota</taxon>
        <taxon>Thermodesulfobiia</taxon>
        <taxon>Thermodesulfobiales</taxon>
        <taxon>Thermodesulfobiaceae</taxon>
        <taxon>Thermodesulfobium</taxon>
    </lineage>
</organism>
<accession>A0A7C5PI09</accession>
<dbReference type="SUPFAM" id="SSF52540">
    <property type="entry name" value="P-loop containing nucleoside triphosphate hydrolases"/>
    <property type="match status" value="1"/>
</dbReference>
<sequence>MFEKRFEFFDRLFENIEELNIKSFMIWGPKGCLKKQIVRSLLERIYGYKFDSLYQNKPNFFSFVFGKQVQNEQLSDRSFLRELLNDILWQKRINDEIVTVYVEFGNDPQRMRDVVEVPDFFLKIVEEPPDNTYFIFLSDFQLMSTLKSRCIEIYVPLFSDKESTKLLIDMNKFFQDNKEFGDLIYGCPGLLDGKDEVILENMRERFQLMVNFIKAERSNKQNYSFDDVYKDPEPYLSLFFFKSQLLKLFKNREITADKYLEALGKIKLANEFYLNRVNPSSIFLITNFLLDSKELE</sequence>
<comment type="caution">
    <text evidence="1">The sequence shown here is derived from an EMBL/GenBank/DDBJ whole genome shotgun (WGS) entry which is preliminary data.</text>
</comment>
<gene>
    <name evidence="1" type="ORF">ENL70_07460</name>
</gene>